<name>A0A7K4IZT6_GEOCA</name>
<evidence type="ECO:0000256" key="5">
    <source>
        <dbReference type="ARBA" id="ARBA00022490"/>
    </source>
</evidence>
<reference evidence="14 15" key="1">
    <citation type="submission" date="2019-09" db="EMBL/GenBank/DDBJ databases">
        <title>Bird 10,000 Genomes (B10K) Project - Family phase.</title>
        <authorList>
            <person name="Zhang G."/>
        </authorList>
    </citation>
    <scope>NUCLEOTIDE SEQUENCE [LARGE SCALE GENOMIC DNA]</scope>
    <source>
        <strain evidence="14">B10K-CU-031-07</strain>
        <tissue evidence="14">Muscle</tissue>
    </source>
</reference>
<dbReference type="Gene3D" id="3.30.720.200">
    <property type="match status" value="1"/>
</dbReference>
<comment type="subcellular location">
    <subcellularLocation>
        <location evidence="1">Cytoplasm</location>
    </subcellularLocation>
</comment>
<dbReference type="PANTHER" id="PTHR10745">
    <property type="entry name" value="GLYCYL-TRNA SYNTHETASE/DNA POLYMERASE SUBUNIT GAMMA-2"/>
    <property type="match status" value="1"/>
</dbReference>
<dbReference type="PANTHER" id="PTHR10745:SF0">
    <property type="entry name" value="GLYCINE--TRNA LIGASE"/>
    <property type="match status" value="1"/>
</dbReference>
<dbReference type="InterPro" id="IPR036621">
    <property type="entry name" value="Anticodon-bd_dom_sf"/>
</dbReference>
<feature type="domain" description="Aminoacyl-transfer RNA synthetases class-II family profile" evidence="13">
    <location>
        <begin position="46"/>
        <end position="405"/>
    </location>
</feature>
<keyword evidence="8" id="KW-0547">Nucleotide-binding</keyword>
<evidence type="ECO:0000256" key="4">
    <source>
        <dbReference type="ARBA" id="ARBA00012829"/>
    </source>
</evidence>
<evidence type="ECO:0000259" key="13">
    <source>
        <dbReference type="PROSITE" id="PS50862"/>
    </source>
</evidence>
<evidence type="ECO:0000256" key="11">
    <source>
        <dbReference type="ARBA" id="ARBA00023146"/>
    </source>
</evidence>
<dbReference type="SUPFAM" id="SSF52954">
    <property type="entry name" value="Class II aaRS ABD-related"/>
    <property type="match status" value="1"/>
</dbReference>
<comment type="subunit">
    <text evidence="3">Homodimer.</text>
</comment>
<proteinExistence type="inferred from homology"/>
<dbReference type="Pfam" id="PF03129">
    <property type="entry name" value="HGTP_anticodon"/>
    <property type="match status" value="1"/>
</dbReference>
<dbReference type="GO" id="GO:0005739">
    <property type="term" value="C:mitochondrion"/>
    <property type="evidence" value="ECO:0007669"/>
    <property type="project" value="TreeGrafter"/>
</dbReference>
<dbReference type="OrthoDB" id="57698at2759"/>
<evidence type="ECO:0000256" key="3">
    <source>
        <dbReference type="ARBA" id="ARBA00011738"/>
    </source>
</evidence>
<dbReference type="FunFam" id="3.30.720.200:FF:000001">
    <property type="entry name" value="Glycine--tRNA ligase 2"/>
    <property type="match status" value="1"/>
</dbReference>
<dbReference type="EMBL" id="VWPV01007790">
    <property type="protein sequence ID" value="NWH58446.1"/>
    <property type="molecule type" value="Genomic_DNA"/>
</dbReference>
<keyword evidence="5" id="KW-0963">Cytoplasm</keyword>
<dbReference type="NCBIfam" id="TIGR00389">
    <property type="entry name" value="glyS_dimeric"/>
    <property type="match status" value="1"/>
</dbReference>
<dbReference type="GO" id="GO:0070150">
    <property type="term" value="P:mitochondrial glycyl-tRNA aminoacylation"/>
    <property type="evidence" value="ECO:0007669"/>
    <property type="project" value="TreeGrafter"/>
</dbReference>
<gene>
    <name evidence="14" type="primary">Gars</name>
    <name evidence="14" type="ORF">GEOCAL_R01305</name>
</gene>
<dbReference type="InterPro" id="IPR033731">
    <property type="entry name" value="GlyRS-like_core"/>
</dbReference>
<comment type="caution">
    <text evidence="14">The sequence shown here is derived from an EMBL/GenBank/DDBJ whole genome shotgun (WGS) entry which is preliminary data.</text>
</comment>
<evidence type="ECO:0000313" key="15">
    <source>
        <dbReference type="Proteomes" id="UP000531151"/>
    </source>
</evidence>
<keyword evidence="7" id="KW-0808">Transferase</keyword>
<dbReference type="InterPro" id="IPR006195">
    <property type="entry name" value="aa-tRNA-synth_II"/>
</dbReference>
<feature type="non-terminal residue" evidence="14">
    <location>
        <position position="1"/>
    </location>
</feature>
<dbReference type="EC" id="6.1.1.14" evidence="4"/>
<keyword evidence="10" id="KW-0648">Protein biosynthesis</keyword>
<dbReference type="Pfam" id="PF00587">
    <property type="entry name" value="tRNA-synt_2b"/>
    <property type="match status" value="1"/>
</dbReference>
<dbReference type="GO" id="GO:0004820">
    <property type="term" value="F:glycine-tRNA ligase activity"/>
    <property type="evidence" value="ECO:0007669"/>
    <property type="project" value="UniProtKB-EC"/>
</dbReference>
<dbReference type="PRINTS" id="PR01043">
    <property type="entry name" value="TRNASYNTHGLY"/>
</dbReference>
<evidence type="ECO:0000256" key="2">
    <source>
        <dbReference type="ARBA" id="ARBA00008226"/>
    </source>
</evidence>
<feature type="non-terminal residue" evidence="14">
    <location>
        <position position="536"/>
    </location>
</feature>
<comment type="similarity">
    <text evidence="2">Belongs to the class-II aminoacyl-tRNA synthetase family.</text>
</comment>
<keyword evidence="11" id="KW-0030">Aminoacyl-tRNA synthetase</keyword>
<dbReference type="Gene3D" id="3.30.930.10">
    <property type="entry name" value="Bira Bifunctional Protein, Domain 2"/>
    <property type="match status" value="1"/>
</dbReference>
<accession>A0A7K4IZT6</accession>
<organism evidence="14 15">
    <name type="scientific">Geococcyx californianus</name>
    <name type="common">Greater roadrunner</name>
    <name type="synonym">Saurothera californiana</name>
    <dbReference type="NCBI Taxonomy" id="8947"/>
    <lineage>
        <taxon>Eukaryota</taxon>
        <taxon>Metazoa</taxon>
        <taxon>Chordata</taxon>
        <taxon>Craniata</taxon>
        <taxon>Vertebrata</taxon>
        <taxon>Euteleostomi</taxon>
        <taxon>Archelosauria</taxon>
        <taxon>Archosauria</taxon>
        <taxon>Dinosauria</taxon>
        <taxon>Saurischia</taxon>
        <taxon>Theropoda</taxon>
        <taxon>Coelurosauria</taxon>
        <taxon>Aves</taxon>
        <taxon>Neognathae</taxon>
        <taxon>Neoaves</taxon>
        <taxon>Otidimorphae</taxon>
        <taxon>Cuculiformes</taxon>
        <taxon>Neomorphidae</taxon>
        <taxon>Geococcyx</taxon>
    </lineage>
</organism>
<evidence type="ECO:0000313" key="14">
    <source>
        <dbReference type="EMBL" id="NWH58446.1"/>
    </source>
</evidence>
<dbReference type="InterPro" id="IPR045864">
    <property type="entry name" value="aa-tRNA-synth_II/BPL/LPL"/>
</dbReference>
<dbReference type="InterPro" id="IPR002315">
    <property type="entry name" value="tRNA-synt_gly"/>
</dbReference>
<evidence type="ECO:0000256" key="1">
    <source>
        <dbReference type="ARBA" id="ARBA00004496"/>
    </source>
</evidence>
<dbReference type="Proteomes" id="UP000531151">
    <property type="component" value="Unassembled WGS sequence"/>
</dbReference>
<dbReference type="GO" id="GO:0016740">
    <property type="term" value="F:transferase activity"/>
    <property type="evidence" value="ECO:0007669"/>
    <property type="project" value="UniProtKB-KW"/>
</dbReference>
<protein>
    <recommendedName>
        <fullName evidence="4">glycine--tRNA ligase</fullName>
        <ecNumber evidence="4">6.1.1.14</ecNumber>
    </recommendedName>
    <alternativeName>
        <fullName evidence="12">Diadenosine tetraphosphate synthetase</fullName>
    </alternativeName>
</protein>
<dbReference type="SUPFAM" id="SSF55681">
    <property type="entry name" value="Class II aaRS and biotin synthetases"/>
    <property type="match status" value="1"/>
</dbReference>
<keyword evidence="6 14" id="KW-0436">Ligase</keyword>
<dbReference type="CDD" id="cd00774">
    <property type="entry name" value="GlyRS-like_core"/>
    <property type="match status" value="1"/>
</dbReference>
<dbReference type="AlphaFoldDB" id="A0A7K4IZT6"/>
<keyword evidence="15" id="KW-1185">Reference proteome</keyword>
<evidence type="ECO:0000256" key="7">
    <source>
        <dbReference type="ARBA" id="ARBA00022679"/>
    </source>
</evidence>
<evidence type="ECO:0000256" key="10">
    <source>
        <dbReference type="ARBA" id="ARBA00022917"/>
    </source>
</evidence>
<dbReference type="CDD" id="cd00858">
    <property type="entry name" value="GlyRS_anticodon"/>
    <property type="match status" value="1"/>
</dbReference>
<sequence>LLTAHLQKLMSDKKCTAEKKAEMENVLTQLDNYGQQELADLFVNYNVKSPITGNDLSPPVSFNLMFKTSIGPGGNMPGYLRPETAQGIFLNFKRLLEFNQGKLPFAAAQIGNSFRNEISPRSGLIRVREFTMAEIEHFVDPSEKNHPKFQNVADLNVLLYSSKAQVSGQSANVMRLGDAVQQGVINNSVLGYFIGRIYLFLTKIGVSPEKLRFRQHMENEMAHYACDCWDAESKTSYGWIEIVGCADRSCYDLSCHARATKVPLIAEKPLKEPISFQNKPDPLAVRITVNVVQFEANKGAIGKAYKKDAKVVMEYLSVCDECYITEMEQLLNEKGEFTVEIEGKTFKLTKDMVTVKRFQKTLHVEEIIPNVIEPSFGIGRIMYTVFEHTFRIREGDEQRTFFSFPAVVAPFKCSVLPLSQNQEFMPFVKELSEALTRNGISHKVDDSSGSIGRRYARTDEVGVAFGITIDFDTVNRTPHTATLRDRDSMRQIRAEISELPAIIRDLANGYLTWADVEAKYPQFEGQETGKKDTIEE</sequence>
<evidence type="ECO:0000256" key="8">
    <source>
        <dbReference type="ARBA" id="ARBA00022741"/>
    </source>
</evidence>
<dbReference type="FunFam" id="3.40.50.800:FF:000004">
    <property type="entry name" value="Glycine--tRNA ligase 2"/>
    <property type="match status" value="1"/>
</dbReference>
<evidence type="ECO:0000256" key="6">
    <source>
        <dbReference type="ARBA" id="ARBA00022598"/>
    </source>
</evidence>
<dbReference type="FunFam" id="3.30.930.10:FF:000158">
    <property type="entry name" value="Glycyl-tRNA synthetase"/>
    <property type="match status" value="1"/>
</dbReference>
<dbReference type="InterPro" id="IPR002314">
    <property type="entry name" value="aa-tRNA-synt_IIb"/>
</dbReference>
<dbReference type="FunFam" id="3.30.930.10:FF:000010">
    <property type="entry name" value="Glycyl-tRNA synthetase 1"/>
    <property type="match status" value="1"/>
</dbReference>
<dbReference type="PROSITE" id="PS50862">
    <property type="entry name" value="AA_TRNA_LIGASE_II"/>
    <property type="match status" value="1"/>
</dbReference>
<dbReference type="NCBIfam" id="NF003211">
    <property type="entry name" value="PRK04173.1"/>
    <property type="match status" value="1"/>
</dbReference>
<dbReference type="Gene3D" id="3.40.50.800">
    <property type="entry name" value="Anticodon-binding domain"/>
    <property type="match status" value="1"/>
</dbReference>
<dbReference type="GO" id="GO:0005524">
    <property type="term" value="F:ATP binding"/>
    <property type="evidence" value="ECO:0007669"/>
    <property type="project" value="UniProtKB-KW"/>
</dbReference>
<evidence type="ECO:0000256" key="9">
    <source>
        <dbReference type="ARBA" id="ARBA00022840"/>
    </source>
</evidence>
<keyword evidence="9" id="KW-0067">ATP-binding</keyword>
<evidence type="ECO:0000256" key="12">
    <source>
        <dbReference type="ARBA" id="ARBA00030057"/>
    </source>
</evidence>
<dbReference type="InterPro" id="IPR027031">
    <property type="entry name" value="Gly-tRNA_synthase/POLG2"/>
</dbReference>
<dbReference type="InterPro" id="IPR004154">
    <property type="entry name" value="Anticodon-bd"/>
</dbReference>